<dbReference type="Pfam" id="PF13372">
    <property type="entry name" value="Alginate_exp"/>
    <property type="match status" value="1"/>
</dbReference>
<dbReference type="InterPro" id="IPR025388">
    <property type="entry name" value="Alginate_export_dom"/>
</dbReference>
<protein>
    <submittedName>
        <fullName evidence="2">Alginate export family protein</fullName>
    </submittedName>
</protein>
<dbReference type="EMBL" id="JARJJS010000002">
    <property type="protein sequence ID" value="MDF4025599.1"/>
    <property type="molecule type" value="Genomic_DNA"/>
</dbReference>
<keyword evidence="3" id="KW-1185">Reference proteome</keyword>
<proteinExistence type="predicted"/>
<feature type="domain" description="Alginate export" evidence="1">
    <location>
        <begin position="73"/>
        <end position="459"/>
    </location>
</feature>
<dbReference type="InterPro" id="IPR053728">
    <property type="entry name" value="Alginate_Permeability_Chnl"/>
</dbReference>
<evidence type="ECO:0000259" key="1">
    <source>
        <dbReference type="Pfam" id="PF13372"/>
    </source>
</evidence>
<dbReference type="Gene3D" id="2.40.160.100">
    <property type="match status" value="1"/>
</dbReference>
<sequence length="465" mass="51266">MVAALLVAAPVVAQDTTDGTASTHESVVPAPGRPSILPNRWQEDWSVLADPAVPRKPGDALKYVPFGPGGTHYLTFGATLRERLESNDAPAFGIGAARDTYLLQRAQVHAGLHWGTPWLAFAQLEDARPFGKARVGPVDRNRADLRLAFVAWQGEAFGGIAKARIGRQDFALDLQRFVSLRDGPNVRQSFDAAWADVEHGPWRIIGFLSHPVQYRDVRAFDDTSGSSQRFHMIRVERHVLGRNELSYYHAWYDDDGTRYLDAHGNERRQVDDLRLAGTRGPLDWDAEGMRQGGRVGRSTVDAWALGVRAGVTLDAAWTPRLGVQFDTASGDRRPGDGRLGTFNPLFPNGYYFSLAGYTGYANLIHIKPSITLKPTTSLTLMIARGLQWRRTAADAIYVQPDNPLPGTAGTGSRWTGHYDQCRVDWTWHPGLTLSVEATRFHAGRAVRDAGGHDGHYGGVQVAWGW</sequence>
<dbReference type="Proteomes" id="UP001528850">
    <property type="component" value="Unassembled WGS sequence"/>
</dbReference>
<evidence type="ECO:0000313" key="3">
    <source>
        <dbReference type="Proteomes" id="UP001528850"/>
    </source>
</evidence>
<accession>A0ABT6BBZ3</accession>
<gene>
    <name evidence="2" type="ORF">P3W24_11550</name>
</gene>
<comment type="caution">
    <text evidence="2">The sequence shown here is derived from an EMBL/GenBank/DDBJ whole genome shotgun (WGS) entry which is preliminary data.</text>
</comment>
<organism evidence="2 3">
    <name type="scientific">Luteibacter sahnii</name>
    <dbReference type="NCBI Taxonomy" id="3021977"/>
    <lineage>
        <taxon>Bacteria</taxon>
        <taxon>Pseudomonadati</taxon>
        <taxon>Pseudomonadota</taxon>
        <taxon>Gammaproteobacteria</taxon>
        <taxon>Lysobacterales</taxon>
        <taxon>Rhodanobacteraceae</taxon>
        <taxon>Luteibacter</taxon>
    </lineage>
</organism>
<evidence type="ECO:0000313" key="2">
    <source>
        <dbReference type="EMBL" id="MDF4025599.1"/>
    </source>
</evidence>
<name>A0ABT6BBZ3_9GAMM</name>
<reference evidence="2 3" key="1">
    <citation type="journal article" date="2024" name="Curr. Microbiol.">
        <title>Luteibacter sahnii sp. nov., A Novel Yellow-Colored Xanthomonadin Pigment Producing Probiotic Bacterium from Healthy Rice Seed Microbiome.</title>
        <authorList>
            <person name="Jaiswal G."/>
            <person name="Rana R."/>
            <person name="Nayak P.K."/>
            <person name="Chouhan R."/>
            <person name="Gandhi S.G."/>
            <person name="Patel H.K."/>
            <person name="Patil P.B."/>
        </authorList>
    </citation>
    <scope>NUCLEOTIDE SEQUENCE [LARGE SCALE GENOMIC DNA]</scope>
    <source>
        <strain evidence="2 3">PPL201</strain>
    </source>
</reference>